<dbReference type="AlphaFoldDB" id="A0A2H0UFR7"/>
<organism evidence="3 4">
    <name type="scientific">Candidatus Kaiserbacteria bacterium CG10_big_fil_rev_8_21_14_0_10_45_20</name>
    <dbReference type="NCBI Taxonomy" id="1974607"/>
    <lineage>
        <taxon>Bacteria</taxon>
        <taxon>Candidatus Kaiseribacteriota</taxon>
    </lineage>
</organism>
<gene>
    <name evidence="3" type="ORF">COU15_01770</name>
</gene>
<dbReference type="Proteomes" id="UP000229315">
    <property type="component" value="Unassembled WGS sequence"/>
</dbReference>
<feature type="region of interest" description="Disordered" evidence="1">
    <location>
        <begin position="1"/>
        <end position="24"/>
    </location>
</feature>
<dbReference type="EMBL" id="PFBH01000013">
    <property type="protein sequence ID" value="PIR85248.1"/>
    <property type="molecule type" value="Genomic_DNA"/>
</dbReference>
<reference evidence="4" key="1">
    <citation type="submission" date="2017-09" db="EMBL/GenBank/DDBJ databases">
        <title>Depth-based differentiation of microbial function through sediment-hosted aquifers and enrichment of novel symbionts in the deep terrestrial subsurface.</title>
        <authorList>
            <person name="Probst A.J."/>
            <person name="Ladd B."/>
            <person name="Jarett J.K."/>
            <person name="Geller-Mcgrath D.E."/>
            <person name="Sieber C.M.K."/>
            <person name="Emerson J.B."/>
            <person name="Anantharaman K."/>
            <person name="Thomas B.C."/>
            <person name="Malmstrom R."/>
            <person name="Stieglmeier M."/>
            <person name="Klingl A."/>
            <person name="Woyke T."/>
            <person name="Ryan C.M."/>
            <person name="Banfield J.F."/>
        </authorList>
    </citation>
    <scope>NUCLEOTIDE SEQUENCE [LARGE SCALE GENOMIC DNA]</scope>
</reference>
<evidence type="ECO:0000313" key="4">
    <source>
        <dbReference type="Proteomes" id="UP000229315"/>
    </source>
</evidence>
<keyword evidence="2" id="KW-1133">Transmembrane helix</keyword>
<comment type="caution">
    <text evidence="3">The sequence shown here is derived from an EMBL/GenBank/DDBJ whole genome shotgun (WGS) entry which is preliminary data.</text>
</comment>
<evidence type="ECO:0000256" key="1">
    <source>
        <dbReference type="SAM" id="MobiDB-lite"/>
    </source>
</evidence>
<evidence type="ECO:0000313" key="3">
    <source>
        <dbReference type="EMBL" id="PIR85248.1"/>
    </source>
</evidence>
<name>A0A2H0UFR7_9BACT</name>
<feature type="transmembrane region" description="Helical" evidence="2">
    <location>
        <begin position="48"/>
        <end position="68"/>
    </location>
</feature>
<keyword evidence="2" id="KW-0472">Membrane</keyword>
<feature type="compositionally biased region" description="Polar residues" evidence="1">
    <location>
        <begin position="1"/>
        <end position="11"/>
    </location>
</feature>
<protein>
    <recommendedName>
        <fullName evidence="5">Transmembrane protein</fullName>
    </recommendedName>
</protein>
<evidence type="ECO:0008006" key="5">
    <source>
        <dbReference type="Google" id="ProtNLM"/>
    </source>
</evidence>
<accession>A0A2H0UFR7</accession>
<keyword evidence="2" id="KW-0812">Transmembrane</keyword>
<sequence length="95" mass="10169">MNTEGNASQVSFEGEEHTSTTHRIKKRSAMVSFVMRVSGGYVKDEKQASYVLVVVAVSLILFSLVLLLSSGSESNKDTFTPPANALPGEVIPPAI</sequence>
<evidence type="ECO:0000256" key="2">
    <source>
        <dbReference type="SAM" id="Phobius"/>
    </source>
</evidence>
<proteinExistence type="predicted"/>